<dbReference type="Proteomes" id="UP000195772">
    <property type="component" value="Unassembled WGS sequence"/>
</dbReference>
<comment type="caution">
    <text evidence="5">The sequence shown here is derived from an EMBL/GenBank/DDBJ whole genome shotgun (WGS) entry which is preliminary data.</text>
</comment>
<dbReference type="RefSeq" id="WP_087401036.1">
    <property type="nucleotide sequence ID" value="NZ_AP031440.1"/>
</dbReference>
<dbReference type="Pfam" id="PF00149">
    <property type="entry name" value="Metallophos"/>
    <property type="match status" value="1"/>
</dbReference>
<dbReference type="SUPFAM" id="SSF56300">
    <property type="entry name" value="Metallo-dependent phosphatases"/>
    <property type="match status" value="1"/>
</dbReference>
<evidence type="ECO:0000259" key="3">
    <source>
        <dbReference type="Pfam" id="PF16370"/>
    </source>
</evidence>
<evidence type="ECO:0000313" key="5">
    <source>
        <dbReference type="EMBL" id="OUN05000.1"/>
    </source>
</evidence>
<dbReference type="InterPro" id="IPR051918">
    <property type="entry name" value="STPP_CPPED1"/>
</dbReference>
<feature type="domain" description="Calcineurin-like phosphoesterase" evidence="2">
    <location>
        <begin position="168"/>
        <end position="327"/>
    </location>
</feature>
<feature type="signal peptide" evidence="1">
    <location>
        <begin position="1"/>
        <end position="22"/>
    </location>
</feature>
<dbReference type="GO" id="GO:0016787">
    <property type="term" value="F:hydrolase activity"/>
    <property type="evidence" value="ECO:0007669"/>
    <property type="project" value="InterPro"/>
</dbReference>
<dbReference type="Pfam" id="PF16371">
    <property type="entry name" value="MetallophosN"/>
    <property type="match status" value="1"/>
</dbReference>
<dbReference type="InterPro" id="IPR032288">
    <property type="entry name" value="Metallophos_C"/>
</dbReference>
<dbReference type="Gene3D" id="3.60.21.10">
    <property type="match status" value="1"/>
</dbReference>
<dbReference type="InterPro" id="IPR004843">
    <property type="entry name" value="Calcineurin-like_PHP"/>
</dbReference>
<dbReference type="AlphaFoldDB" id="A0A1Y3R8A8"/>
<sequence length="518" mass="58357">MKRYIFIIAALTALIFTGCSNDDDRPVKTPIDPLTDIYGVVTDNQGNRLQGIVVSDGYTCTATDENGVYQLTAGEFSYQVYLSIPAAYEVPMSEGLPCFWQKLTEGRKRYDFTLTPLAGGAENEFNLFCVADPQCQNTTNIARFNNETVPDIAAQVAASTLPCYGITLGDIGWNTENTDYTNDVFPLMKKAMQMDKVGLPLFQLMGNHDNKVIAVSKNDYTVAHDIAAQRNFEYIFGPVNYSFDRGNVHIVAMDNIIFPSHKDYSLGFRDDQVEWLRQDLSYVPKDKMVIFCVHIPMRASNNQNVQAVLELLKPFAEVHIMSGHTHYAENNTYDSHYEHVHGAACGAWWHSTINTDGTPNGYAIYKVKGATIDNWVYKATGFDPDFQIRLYRGSDIFMEGYTPSYQFYYKGDDQIVANIWNADKDWKIEVYENGTKTGEMKPYESNATKRDAWASGYHCGVQGRAPGNYDRTNTSHLYYYTLQSSTASVEVRATDKFGQTYSQSKFTTGLAEDFPVGE</sequence>
<dbReference type="EMBL" id="NFHB01000001">
    <property type="protein sequence ID" value="OUN05000.1"/>
    <property type="molecule type" value="Genomic_DNA"/>
</dbReference>
<dbReference type="OrthoDB" id="9776255at2"/>
<dbReference type="InterPro" id="IPR029052">
    <property type="entry name" value="Metallo-depent_PP-like"/>
</dbReference>
<proteinExistence type="predicted"/>
<evidence type="ECO:0000259" key="2">
    <source>
        <dbReference type="Pfam" id="PF00149"/>
    </source>
</evidence>
<feature type="domain" description="Calcineurin-like phosphoesterase C-terminal" evidence="3">
    <location>
        <begin position="338"/>
        <end position="501"/>
    </location>
</feature>
<accession>A0A1Y3R8A8</accession>
<evidence type="ECO:0000259" key="4">
    <source>
        <dbReference type="Pfam" id="PF16371"/>
    </source>
</evidence>
<dbReference type="InterPro" id="IPR008969">
    <property type="entry name" value="CarboxyPept-like_regulatory"/>
</dbReference>
<dbReference type="SUPFAM" id="SSF49464">
    <property type="entry name" value="Carboxypeptidase regulatory domain-like"/>
    <property type="match status" value="1"/>
</dbReference>
<evidence type="ECO:0000256" key="1">
    <source>
        <dbReference type="SAM" id="SignalP"/>
    </source>
</evidence>
<dbReference type="InterPro" id="IPR032285">
    <property type="entry name" value="Metallophos_N"/>
</dbReference>
<gene>
    <name evidence="5" type="ORF">B5G41_01460</name>
</gene>
<organism evidence="5 6">
    <name type="scientific">Alistipes onderdonkii</name>
    <dbReference type="NCBI Taxonomy" id="328813"/>
    <lineage>
        <taxon>Bacteria</taxon>
        <taxon>Pseudomonadati</taxon>
        <taxon>Bacteroidota</taxon>
        <taxon>Bacteroidia</taxon>
        <taxon>Bacteroidales</taxon>
        <taxon>Rikenellaceae</taxon>
        <taxon>Alistipes</taxon>
    </lineage>
</organism>
<feature type="domain" description="Calcineurin-like phosphoesterase N-terminal" evidence="4">
    <location>
        <begin position="39"/>
        <end position="114"/>
    </location>
</feature>
<dbReference type="PANTHER" id="PTHR43143:SF6">
    <property type="entry name" value="BLL3016 PROTEIN"/>
    <property type="match status" value="1"/>
</dbReference>
<name>A0A1Y3R8A8_9BACT</name>
<feature type="chain" id="PRO_5013186751" description="Serine/threonine protein phosphatase" evidence="1">
    <location>
        <begin position="23"/>
        <end position="518"/>
    </location>
</feature>
<protein>
    <recommendedName>
        <fullName evidence="7">Serine/threonine protein phosphatase</fullName>
    </recommendedName>
</protein>
<evidence type="ECO:0008006" key="7">
    <source>
        <dbReference type="Google" id="ProtNLM"/>
    </source>
</evidence>
<dbReference type="Pfam" id="PF16370">
    <property type="entry name" value="MetallophosC"/>
    <property type="match status" value="1"/>
</dbReference>
<evidence type="ECO:0000313" key="6">
    <source>
        <dbReference type="Proteomes" id="UP000195772"/>
    </source>
</evidence>
<dbReference type="PANTHER" id="PTHR43143">
    <property type="entry name" value="METALLOPHOSPHOESTERASE, CALCINEURIN SUPERFAMILY"/>
    <property type="match status" value="1"/>
</dbReference>
<dbReference type="eggNOG" id="COG1409">
    <property type="taxonomic scope" value="Bacteria"/>
</dbReference>
<keyword evidence="1" id="KW-0732">Signal</keyword>
<dbReference type="PROSITE" id="PS51257">
    <property type="entry name" value="PROKAR_LIPOPROTEIN"/>
    <property type="match status" value="1"/>
</dbReference>
<reference evidence="6" key="1">
    <citation type="submission" date="2017-04" db="EMBL/GenBank/DDBJ databases">
        <title>Function of individual gut microbiota members based on whole genome sequencing of pure cultures obtained from chicken caecum.</title>
        <authorList>
            <person name="Medvecky M."/>
            <person name="Cejkova D."/>
            <person name="Polansky O."/>
            <person name="Karasova D."/>
            <person name="Kubasova T."/>
            <person name="Cizek A."/>
            <person name="Rychlik I."/>
        </authorList>
    </citation>
    <scope>NUCLEOTIDE SEQUENCE [LARGE SCALE GENOMIC DNA]</scope>
    <source>
        <strain evidence="6">An90</strain>
    </source>
</reference>